<accession>A0A939NM57</accession>
<protein>
    <submittedName>
        <fullName evidence="1">Uncharacterized protein</fullName>
    </submittedName>
</protein>
<evidence type="ECO:0000313" key="1">
    <source>
        <dbReference type="EMBL" id="MBO2006980.1"/>
    </source>
</evidence>
<comment type="caution">
    <text evidence="1">The sequence shown here is derived from an EMBL/GenBank/DDBJ whole genome shotgun (WGS) entry which is preliminary data.</text>
</comment>
<dbReference type="GO" id="GO:0003824">
    <property type="term" value="F:catalytic activity"/>
    <property type="evidence" value="ECO:0007669"/>
    <property type="project" value="InterPro"/>
</dbReference>
<gene>
    <name evidence="1" type="ORF">J4732_13525</name>
</gene>
<dbReference type="EMBL" id="JAGETR010000083">
    <property type="protein sequence ID" value="MBO2006980.1"/>
    <property type="molecule type" value="Genomic_DNA"/>
</dbReference>
<dbReference type="AlphaFoldDB" id="A0A939NM57"/>
<dbReference type="SUPFAM" id="SSF53167">
    <property type="entry name" value="Purine and uridine phosphorylases"/>
    <property type="match status" value="1"/>
</dbReference>
<name>A0A939NM57_SERMA</name>
<sequence>MAIINRGTAGGHDPALKVYDIVLGKYSVNLGAFKTPAKALGKAATRGSGSRWICWLPRAAPARTKAHSAVSFPPTPTCWRLRKALRAITDRQGRGRGDRLGRRVEQRAGPYSLFPRPLPDVGRRWRPPPPRRSPPNSRCRLSAFACCPTTSPTKASTIRKPGWHAGLCLSRW</sequence>
<dbReference type="InterPro" id="IPR035994">
    <property type="entry name" value="Nucleoside_phosphorylase_sf"/>
</dbReference>
<organism evidence="1">
    <name type="scientific">Serratia marcescens</name>
    <dbReference type="NCBI Taxonomy" id="615"/>
    <lineage>
        <taxon>Bacteria</taxon>
        <taxon>Pseudomonadati</taxon>
        <taxon>Pseudomonadota</taxon>
        <taxon>Gammaproteobacteria</taxon>
        <taxon>Enterobacterales</taxon>
        <taxon>Yersiniaceae</taxon>
        <taxon>Serratia</taxon>
    </lineage>
</organism>
<dbReference type="GO" id="GO:0009116">
    <property type="term" value="P:nucleoside metabolic process"/>
    <property type="evidence" value="ECO:0007669"/>
    <property type="project" value="InterPro"/>
</dbReference>
<proteinExistence type="predicted"/>
<reference evidence="1" key="1">
    <citation type="submission" date="2021-03" db="EMBL/GenBank/DDBJ databases">
        <title>Molecular epidemiology and mechanisms of colistin and carbapenem resistance in Enterobacteriaceae from clinical isolates, the environment and porcine samples in Pretoria, South Africa.</title>
        <authorList>
            <person name="Bogoshi D."/>
            <person name="Mbelle N.M."/>
            <person name="Naidoo V."/>
            <person name="Osei Sekyere J."/>
        </authorList>
    </citation>
    <scope>NUCLEOTIDE SEQUENCE</scope>
    <source>
        <strain evidence="1">C080</strain>
    </source>
</reference>